<evidence type="ECO:0000313" key="2">
    <source>
        <dbReference type="Proteomes" id="UP001187531"/>
    </source>
</evidence>
<dbReference type="Proteomes" id="UP001187531">
    <property type="component" value="Unassembled WGS sequence"/>
</dbReference>
<comment type="caution">
    <text evidence="1">The sequence shown here is derived from an EMBL/GenBank/DDBJ whole genome shotgun (WGS) entry which is preliminary data.</text>
</comment>
<keyword evidence="2" id="KW-1185">Reference proteome</keyword>
<evidence type="ECO:0000313" key="1">
    <source>
        <dbReference type="EMBL" id="KAK2726520.1"/>
    </source>
</evidence>
<dbReference type="EMBL" id="JAVRJZ010000002">
    <property type="protein sequence ID" value="KAK2726520.1"/>
    <property type="molecule type" value="Genomic_DNA"/>
</dbReference>
<name>A0AA88I949_ARTSF</name>
<protein>
    <submittedName>
        <fullName evidence="1">Uncharacterized protein</fullName>
    </submittedName>
</protein>
<sequence length="91" mass="10693">MVCNVAFSTLGVQKDYQKPWITDEIIHLCNEKCKVTNKLDRESRDRYKQLKVLYRKQYATFTIPLLKKNLSSVKRLVRNEPLTSCTEELGN</sequence>
<reference evidence="1" key="1">
    <citation type="submission" date="2023-07" db="EMBL/GenBank/DDBJ databases">
        <title>Chromosome-level genome assembly of Artemia franciscana.</title>
        <authorList>
            <person name="Jo E."/>
        </authorList>
    </citation>
    <scope>NUCLEOTIDE SEQUENCE</scope>
    <source>
        <tissue evidence="1">Whole body</tissue>
    </source>
</reference>
<organism evidence="1 2">
    <name type="scientific">Artemia franciscana</name>
    <name type="common">Brine shrimp</name>
    <name type="synonym">Artemia sanfranciscana</name>
    <dbReference type="NCBI Taxonomy" id="6661"/>
    <lineage>
        <taxon>Eukaryota</taxon>
        <taxon>Metazoa</taxon>
        <taxon>Ecdysozoa</taxon>
        <taxon>Arthropoda</taxon>
        <taxon>Crustacea</taxon>
        <taxon>Branchiopoda</taxon>
        <taxon>Anostraca</taxon>
        <taxon>Artemiidae</taxon>
        <taxon>Artemia</taxon>
    </lineage>
</organism>
<accession>A0AA88I949</accession>
<gene>
    <name evidence="1" type="ORF">QYM36_000822</name>
</gene>
<dbReference type="AlphaFoldDB" id="A0AA88I949"/>
<proteinExistence type="predicted"/>